<proteinExistence type="predicted"/>
<dbReference type="Proteomes" id="UP000198211">
    <property type="component" value="Unassembled WGS sequence"/>
</dbReference>
<keyword evidence="2" id="KW-1185">Reference proteome</keyword>
<organism evidence="1 2">
    <name type="scientific">Phytophthora megakarya</name>
    <dbReference type="NCBI Taxonomy" id="4795"/>
    <lineage>
        <taxon>Eukaryota</taxon>
        <taxon>Sar</taxon>
        <taxon>Stramenopiles</taxon>
        <taxon>Oomycota</taxon>
        <taxon>Peronosporomycetes</taxon>
        <taxon>Peronosporales</taxon>
        <taxon>Peronosporaceae</taxon>
        <taxon>Phytophthora</taxon>
    </lineage>
</organism>
<evidence type="ECO:0000313" key="2">
    <source>
        <dbReference type="Proteomes" id="UP000198211"/>
    </source>
</evidence>
<feature type="non-terminal residue" evidence="1">
    <location>
        <position position="1"/>
    </location>
</feature>
<evidence type="ECO:0000313" key="1">
    <source>
        <dbReference type="EMBL" id="OWZ12857.1"/>
    </source>
</evidence>
<sequence>MIGALQFLVISEPKERLQVSAYSDADHANCPDTSRPVTGNVLKLNGYSFGFKSKMQPSVTDDTCKSELVAASMCVEDLLWAQKLLKELKLDAKAGKLHIDNQSTIKVCTDAGNFDGVRRYAKKSRKIAEV</sequence>
<name>A0A225W786_9STRA</name>
<dbReference type="AlphaFoldDB" id="A0A225W786"/>
<accession>A0A225W786</accession>
<dbReference type="PANTHER" id="PTHR11439:SF463">
    <property type="entry name" value="REVERSE TRANSCRIPTASE TY1_COPIA-TYPE DOMAIN-CONTAINING PROTEIN"/>
    <property type="match status" value="1"/>
</dbReference>
<dbReference type="EMBL" id="NBNE01001734">
    <property type="protein sequence ID" value="OWZ12857.1"/>
    <property type="molecule type" value="Genomic_DNA"/>
</dbReference>
<dbReference type="CDD" id="cd09272">
    <property type="entry name" value="RNase_HI_RT_Ty1"/>
    <property type="match status" value="1"/>
</dbReference>
<reference evidence="2" key="1">
    <citation type="submission" date="2017-03" db="EMBL/GenBank/DDBJ databases">
        <title>Phytopthora megakarya and P. palmivora, two closely related causual agents of cacao black pod achieved similar genome size and gene model numbers by different mechanisms.</title>
        <authorList>
            <person name="Ali S."/>
            <person name="Shao J."/>
            <person name="Larry D.J."/>
            <person name="Kronmiller B."/>
            <person name="Shen D."/>
            <person name="Strem M.D."/>
            <person name="Melnick R.L."/>
            <person name="Guiltinan M.J."/>
            <person name="Tyler B.M."/>
            <person name="Meinhardt L.W."/>
            <person name="Bailey B.A."/>
        </authorList>
    </citation>
    <scope>NUCLEOTIDE SEQUENCE [LARGE SCALE GENOMIC DNA]</scope>
    <source>
        <strain evidence="2">zdho120</strain>
    </source>
</reference>
<gene>
    <name evidence="1" type="ORF">PHMEG_00013916</name>
</gene>
<protein>
    <submittedName>
        <fullName evidence="1">Gag-pol Polyprotein</fullName>
    </submittedName>
</protein>
<dbReference type="PANTHER" id="PTHR11439">
    <property type="entry name" value="GAG-POL-RELATED RETROTRANSPOSON"/>
    <property type="match status" value="1"/>
</dbReference>
<comment type="caution">
    <text evidence="1">The sequence shown here is derived from an EMBL/GenBank/DDBJ whole genome shotgun (WGS) entry which is preliminary data.</text>
</comment>